<evidence type="ECO:0000313" key="7">
    <source>
        <dbReference type="Proteomes" id="UP001470288"/>
    </source>
</evidence>
<evidence type="ECO:0000256" key="1">
    <source>
        <dbReference type="ARBA" id="ARBA00023015"/>
    </source>
</evidence>
<organism evidence="6 7">
    <name type="scientific">Hominiventricola aquisgranensis</name>
    <dbReference type="NCBI Taxonomy" id="3133164"/>
    <lineage>
        <taxon>Bacteria</taxon>
        <taxon>Bacillati</taxon>
        <taxon>Bacillota</taxon>
        <taxon>Clostridia</taxon>
        <taxon>Lachnospirales</taxon>
        <taxon>Lachnospiraceae</taxon>
        <taxon>Hominiventricola</taxon>
    </lineage>
</organism>
<keyword evidence="1" id="KW-0805">Transcription regulation</keyword>
<gene>
    <name evidence="6" type="ORF">WMO62_10985</name>
</gene>
<feature type="domain" description="RNA polymerase sigma-70" evidence="5">
    <location>
        <begin position="223"/>
        <end position="249"/>
    </location>
</feature>
<dbReference type="InterPro" id="IPR014284">
    <property type="entry name" value="RNA_pol_sigma-70_dom"/>
</dbReference>
<dbReference type="Gene3D" id="1.10.1740.10">
    <property type="match status" value="1"/>
</dbReference>
<evidence type="ECO:0000256" key="2">
    <source>
        <dbReference type="ARBA" id="ARBA00023082"/>
    </source>
</evidence>
<dbReference type="PROSITE" id="PS00716">
    <property type="entry name" value="SIGMA70_2"/>
    <property type="match status" value="1"/>
</dbReference>
<dbReference type="NCBIfam" id="TIGR02479">
    <property type="entry name" value="FliA_WhiG"/>
    <property type="match status" value="1"/>
</dbReference>
<dbReference type="InterPro" id="IPR012845">
    <property type="entry name" value="RNA_pol_sigma_FliA_WhiG"/>
</dbReference>
<dbReference type="PRINTS" id="PR00046">
    <property type="entry name" value="SIGMA70FCT"/>
</dbReference>
<keyword evidence="2" id="KW-0731">Sigma factor</keyword>
<keyword evidence="3" id="KW-0238">DNA-binding</keyword>
<dbReference type="PANTHER" id="PTHR30385:SF7">
    <property type="entry name" value="RNA POLYMERASE SIGMA FACTOR FLIA"/>
    <property type="match status" value="1"/>
</dbReference>
<evidence type="ECO:0000256" key="3">
    <source>
        <dbReference type="ARBA" id="ARBA00023125"/>
    </source>
</evidence>
<evidence type="ECO:0000259" key="5">
    <source>
        <dbReference type="PROSITE" id="PS00716"/>
    </source>
</evidence>
<dbReference type="PANTHER" id="PTHR30385">
    <property type="entry name" value="SIGMA FACTOR F FLAGELLAR"/>
    <property type="match status" value="1"/>
</dbReference>
<keyword evidence="4" id="KW-0804">Transcription</keyword>
<dbReference type="NCBIfam" id="NF005413">
    <property type="entry name" value="PRK06986.1"/>
    <property type="match status" value="1"/>
</dbReference>
<sequence>MSIQEDYTEKSNEELLQMYGSTHSLEIKQELVMRYLYVVKSIALQKRDVYISFSQMEDIVNEGVLVLMNAIEKFDAKKQVKFETYISKRIKGMIIDLARKQDWVPRSVRKSARDIEDAVTTLYNKNGTDPSPEEVAKYLGITMEKYQEILKKATLFHVLSLDMVLAEAQENSTHVQLPTSGEEKQPESCLLRQELTDVLAEGIRTLREKEQLVISLYYVEELNMRQIAQVLEISEPRVSQIHSSGIKKLKKYMQKFNQEGEKKHVSRIL</sequence>
<dbReference type="Pfam" id="PF04539">
    <property type="entry name" value="Sigma70_r3"/>
    <property type="match status" value="1"/>
</dbReference>
<accession>A0ABV1I2F0</accession>
<comment type="caution">
    <text evidence="6">The sequence shown here is derived from an EMBL/GenBank/DDBJ whole genome shotgun (WGS) entry which is preliminary data.</text>
</comment>
<proteinExistence type="predicted"/>
<dbReference type="CDD" id="cd06171">
    <property type="entry name" value="Sigma70_r4"/>
    <property type="match status" value="1"/>
</dbReference>
<reference evidence="6 7" key="1">
    <citation type="submission" date="2024-03" db="EMBL/GenBank/DDBJ databases">
        <title>Human intestinal bacterial collection.</title>
        <authorList>
            <person name="Pauvert C."/>
            <person name="Hitch T.C.A."/>
            <person name="Clavel T."/>
        </authorList>
    </citation>
    <scope>NUCLEOTIDE SEQUENCE [LARGE SCALE GENOMIC DNA]</scope>
    <source>
        <strain evidence="6 7">CLA-AA-H78B</strain>
    </source>
</reference>
<dbReference type="SUPFAM" id="SSF88659">
    <property type="entry name" value="Sigma3 and sigma4 domains of RNA polymerase sigma factors"/>
    <property type="match status" value="2"/>
</dbReference>
<dbReference type="Proteomes" id="UP001470288">
    <property type="component" value="Unassembled WGS sequence"/>
</dbReference>
<dbReference type="InterPro" id="IPR007627">
    <property type="entry name" value="RNA_pol_sigma70_r2"/>
</dbReference>
<dbReference type="NCBIfam" id="TIGR02937">
    <property type="entry name" value="sigma70-ECF"/>
    <property type="match status" value="1"/>
</dbReference>
<dbReference type="SUPFAM" id="SSF88946">
    <property type="entry name" value="Sigma2 domain of RNA polymerase sigma factors"/>
    <property type="match status" value="1"/>
</dbReference>
<dbReference type="InterPro" id="IPR007630">
    <property type="entry name" value="RNA_pol_sigma70_r4"/>
</dbReference>
<dbReference type="RefSeq" id="WP_349144658.1">
    <property type="nucleotide sequence ID" value="NZ_JBBMFC010000019.1"/>
</dbReference>
<dbReference type="Pfam" id="PF04545">
    <property type="entry name" value="Sigma70_r4"/>
    <property type="match status" value="1"/>
</dbReference>
<dbReference type="InterPro" id="IPR013325">
    <property type="entry name" value="RNA_pol_sigma_r2"/>
</dbReference>
<keyword evidence="7" id="KW-1185">Reference proteome</keyword>
<dbReference type="EMBL" id="JBBMFC010000019">
    <property type="protein sequence ID" value="MEQ2579346.1"/>
    <property type="molecule type" value="Genomic_DNA"/>
</dbReference>
<dbReference type="InterPro" id="IPR000943">
    <property type="entry name" value="RNA_pol_sigma70"/>
</dbReference>
<dbReference type="Gene3D" id="1.20.140.160">
    <property type="match status" value="1"/>
</dbReference>
<evidence type="ECO:0000313" key="6">
    <source>
        <dbReference type="EMBL" id="MEQ2579346.1"/>
    </source>
</evidence>
<protein>
    <submittedName>
        <fullName evidence="6">FliA/WhiG family RNA polymerase sigma factor</fullName>
    </submittedName>
</protein>
<dbReference type="InterPro" id="IPR007624">
    <property type="entry name" value="RNA_pol_sigma70_r3"/>
</dbReference>
<name>A0ABV1I2F0_9FIRM</name>
<evidence type="ECO:0000256" key="4">
    <source>
        <dbReference type="ARBA" id="ARBA00023163"/>
    </source>
</evidence>
<dbReference type="InterPro" id="IPR013324">
    <property type="entry name" value="RNA_pol_sigma_r3/r4-like"/>
</dbReference>
<dbReference type="Pfam" id="PF04542">
    <property type="entry name" value="Sigma70_r2"/>
    <property type="match status" value="1"/>
</dbReference>